<evidence type="ECO:0000313" key="1">
    <source>
        <dbReference type="EMBL" id="CAF4211594.1"/>
    </source>
</evidence>
<organism evidence="1 2">
    <name type="scientific">Rotaria sordida</name>
    <dbReference type="NCBI Taxonomy" id="392033"/>
    <lineage>
        <taxon>Eukaryota</taxon>
        <taxon>Metazoa</taxon>
        <taxon>Spiralia</taxon>
        <taxon>Gnathifera</taxon>
        <taxon>Rotifera</taxon>
        <taxon>Eurotatoria</taxon>
        <taxon>Bdelloidea</taxon>
        <taxon>Philodinida</taxon>
        <taxon>Philodinidae</taxon>
        <taxon>Rotaria</taxon>
    </lineage>
</organism>
<dbReference type="Proteomes" id="UP000663836">
    <property type="component" value="Unassembled WGS sequence"/>
</dbReference>
<dbReference type="EMBL" id="CAJOBD010015852">
    <property type="protein sequence ID" value="CAF4211594.1"/>
    <property type="molecule type" value="Genomic_DNA"/>
</dbReference>
<reference evidence="1" key="1">
    <citation type="submission" date="2021-02" db="EMBL/GenBank/DDBJ databases">
        <authorList>
            <person name="Nowell W R."/>
        </authorList>
    </citation>
    <scope>NUCLEOTIDE SEQUENCE</scope>
</reference>
<name>A0A820CPG9_9BILA</name>
<comment type="caution">
    <text evidence="1">The sequence shown here is derived from an EMBL/GenBank/DDBJ whole genome shotgun (WGS) entry which is preliminary data.</text>
</comment>
<evidence type="ECO:0000313" key="2">
    <source>
        <dbReference type="Proteomes" id="UP000663836"/>
    </source>
</evidence>
<protein>
    <submittedName>
        <fullName evidence="1">Uncharacterized protein</fullName>
    </submittedName>
</protein>
<gene>
    <name evidence="1" type="ORF">JBS370_LOCUS37021</name>
</gene>
<dbReference type="AlphaFoldDB" id="A0A820CPG9"/>
<accession>A0A820CPG9</accession>
<proteinExistence type="predicted"/>
<sequence>MVLMNSFFRLNTRDHLISEQHQSALLQYICKNTPHSMINQSLVLFPTIITTNRKTNENLQQLYETTNILLNGINVLNDDIRHFHSELFHRQTSLRTLSNMQSYFTRSCTTEMWS</sequence>